<dbReference type="InterPro" id="IPR006231">
    <property type="entry name" value="MQO"/>
</dbReference>
<dbReference type="GO" id="GO:0047545">
    <property type="term" value="F:(S)-2-hydroxyglutarate dehydrogenase activity"/>
    <property type="evidence" value="ECO:0007669"/>
    <property type="project" value="TreeGrafter"/>
</dbReference>
<organism evidence="12 13">
    <name type="scientific">Candidatus Campbellbacteria bacterium CG22_combo_CG10-13_8_21_14_all_43_18</name>
    <dbReference type="NCBI Taxonomy" id="1974530"/>
    <lineage>
        <taxon>Bacteria</taxon>
        <taxon>Candidatus Campbelliibacteriota</taxon>
    </lineage>
</organism>
<keyword evidence="11" id="KW-0472">Membrane</keyword>
<dbReference type="GO" id="GO:0006099">
    <property type="term" value="P:tricarboxylic acid cycle"/>
    <property type="evidence" value="ECO:0007669"/>
    <property type="project" value="UniProtKB-UniPathway"/>
</dbReference>
<evidence type="ECO:0000256" key="4">
    <source>
        <dbReference type="ARBA" id="ARBA00013026"/>
    </source>
</evidence>
<keyword evidence="11" id="KW-1133">Transmembrane helix</keyword>
<dbReference type="Proteomes" id="UP000231276">
    <property type="component" value="Unassembled WGS sequence"/>
</dbReference>
<evidence type="ECO:0000256" key="11">
    <source>
        <dbReference type="SAM" id="Phobius"/>
    </source>
</evidence>
<protein>
    <recommendedName>
        <fullName evidence="4">malate dehydrogenase (quinone)</fullName>
        <ecNumber evidence="4">1.1.5.4</ecNumber>
    </recommendedName>
    <alternativeName>
        <fullName evidence="10">MQO</fullName>
    </alternativeName>
    <alternativeName>
        <fullName evidence="9">Malate dehydrogenase [quinone]</fullName>
    </alternativeName>
</protein>
<comment type="caution">
    <text evidence="12">The sequence shown here is derived from an EMBL/GenBank/DDBJ whole genome shotgun (WGS) entry which is preliminary data.</text>
</comment>
<dbReference type="EMBL" id="PCTS01000026">
    <property type="protein sequence ID" value="PIP86468.1"/>
    <property type="molecule type" value="Genomic_DNA"/>
</dbReference>
<evidence type="ECO:0000256" key="1">
    <source>
        <dbReference type="ARBA" id="ARBA00001139"/>
    </source>
</evidence>
<evidence type="ECO:0000256" key="6">
    <source>
        <dbReference type="ARBA" id="ARBA00022630"/>
    </source>
</evidence>
<dbReference type="PANTHER" id="PTHR43104:SF2">
    <property type="entry name" value="L-2-HYDROXYGLUTARATE DEHYDROGENASE, MITOCHONDRIAL"/>
    <property type="match status" value="1"/>
</dbReference>
<dbReference type="GO" id="GO:0005737">
    <property type="term" value="C:cytoplasm"/>
    <property type="evidence" value="ECO:0007669"/>
    <property type="project" value="TreeGrafter"/>
</dbReference>
<dbReference type="InterPro" id="IPR036188">
    <property type="entry name" value="FAD/NAD-bd_sf"/>
</dbReference>
<evidence type="ECO:0000256" key="7">
    <source>
        <dbReference type="ARBA" id="ARBA00022827"/>
    </source>
</evidence>
<dbReference type="Pfam" id="PF06039">
    <property type="entry name" value="Mqo"/>
    <property type="match status" value="1"/>
</dbReference>
<feature type="transmembrane region" description="Helical" evidence="11">
    <location>
        <begin position="7"/>
        <end position="26"/>
    </location>
</feature>
<evidence type="ECO:0000256" key="10">
    <source>
        <dbReference type="ARBA" id="ARBA00031550"/>
    </source>
</evidence>
<proteinExistence type="predicted"/>
<evidence type="ECO:0000256" key="3">
    <source>
        <dbReference type="ARBA" id="ARBA00005012"/>
    </source>
</evidence>
<name>A0A2H0DX70_9BACT</name>
<evidence type="ECO:0000256" key="5">
    <source>
        <dbReference type="ARBA" id="ARBA00022532"/>
    </source>
</evidence>
<dbReference type="SUPFAM" id="SSF51905">
    <property type="entry name" value="FAD/NAD(P)-binding domain"/>
    <property type="match status" value="1"/>
</dbReference>
<comment type="catalytic activity">
    <reaction evidence="1">
        <text>(S)-malate + a quinone = a quinol + oxaloacetate</text>
        <dbReference type="Rhea" id="RHEA:46012"/>
        <dbReference type="ChEBI" id="CHEBI:15589"/>
        <dbReference type="ChEBI" id="CHEBI:16452"/>
        <dbReference type="ChEBI" id="CHEBI:24646"/>
        <dbReference type="ChEBI" id="CHEBI:132124"/>
        <dbReference type="EC" id="1.1.5.4"/>
    </reaction>
</comment>
<evidence type="ECO:0000313" key="12">
    <source>
        <dbReference type="EMBL" id="PIP86468.1"/>
    </source>
</evidence>
<keyword evidence="11" id="KW-0812">Transmembrane</keyword>
<evidence type="ECO:0000256" key="2">
    <source>
        <dbReference type="ARBA" id="ARBA00001974"/>
    </source>
</evidence>
<dbReference type="Gene3D" id="3.30.9.10">
    <property type="entry name" value="D-Amino Acid Oxidase, subunit A, domain 2"/>
    <property type="match status" value="1"/>
</dbReference>
<dbReference type="Gene3D" id="3.50.50.60">
    <property type="entry name" value="FAD/NAD(P)-binding domain"/>
    <property type="match status" value="1"/>
</dbReference>
<dbReference type="EC" id="1.1.5.4" evidence="4"/>
<keyword evidence="5" id="KW-0816">Tricarboxylic acid cycle</keyword>
<accession>A0A2H0DX70</accession>
<gene>
    <name evidence="12" type="ORF">COW82_01900</name>
</gene>
<evidence type="ECO:0000256" key="8">
    <source>
        <dbReference type="ARBA" id="ARBA00023002"/>
    </source>
</evidence>
<keyword evidence="8" id="KW-0560">Oxidoreductase</keyword>
<sequence>MNKAKKYDVLIVGGGVSGTALFYMLAQYTNLSKIALLEKYNKVAQVNSKGKNNSQTLHVGDIETNYSPEKTKAVRSAAMMIPSYVRRLHPDAQNKILFRVPKMVLAVGKDEIAKLGERYEEIRKLYPDLQKLNKKEIGRIEPNITKGRKENEELLALYTPDGYAVDYEMLAVSFTKEVKKKADGRADLFLGQKVKNIKRGDKEYQIETNKGIFEASIVVVNADSYSLLFAKSLGYGKKFSLIPVAGNFYFSDEVLNGKVYTMQDQKLPFAAVHGDPDVQVPGKTRWGPTAKFFPVLESGKPLTSLDYFKSAGLFRYCTIKSFIKILSDFTRFKYLLKNALYDFPLIGKIFFMPNIRKIVPLLKARDIKKAKGFGGMRLQRVDTETHELQLGEGRIVGDNIIFNMTPSPGASACLFNAVRDTEEIMSFFDNRYKFDKHMMENECVGGYPCDTTKDVSADFYSS</sequence>
<comment type="pathway">
    <text evidence="3">Carbohydrate metabolism; tricarboxylic acid cycle; oxaloacetate from (S)-malate (quinone route): step 1/1.</text>
</comment>
<dbReference type="GO" id="GO:0008924">
    <property type="term" value="F:L-malate dehydrogenase (quinone) activity"/>
    <property type="evidence" value="ECO:0007669"/>
    <property type="project" value="UniProtKB-EC"/>
</dbReference>
<dbReference type="PANTHER" id="PTHR43104">
    <property type="entry name" value="L-2-HYDROXYGLUTARATE DEHYDROGENASE, MITOCHONDRIAL"/>
    <property type="match status" value="1"/>
</dbReference>
<keyword evidence="6" id="KW-0285">Flavoprotein</keyword>
<evidence type="ECO:0000256" key="9">
    <source>
        <dbReference type="ARBA" id="ARBA00030660"/>
    </source>
</evidence>
<dbReference type="AlphaFoldDB" id="A0A2H0DX70"/>
<evidence type="ECO:0000313" key="13">
    <source>
        <dbReference type="Proteomes" id="UP000231276"/>
    </source>
</evidence>
<dbReference type="UniPathway" id="UPA00223">
    <property type="reaction ID" value="UER01008"/>
</dbReference>
<reference evidence="12 13" key="1">
    <citation type="submission" date="2017-09" db="EMBL/GenBank/DDBJ databases">
        <title>Depth-based differentiation of microbial function through sediment-hosted aquifers and enrichment of novel symbionts in the deep terrestrial subsurface.</title>
        <authorList>
            <person name="Probst A.J."/>
            <person name="Ladd B."/>
            <person name="Jarett J.K."/>
            <person name="Geller-Mcgrath D.E."/>
            <person name="Sieber C.M."/>
            <person name="Emerson J.B."/>
            <person name="Anantharaman K."/>
            <person name="Thomas B.C."/>
            <person name="Malmstrom R."/>
            <person name="Stieglmeier M."/>
            <person name="Klingl A."/>
            <person name="Woyke T."/>
            <person name="Ryan C.M."/>
            <person name="Banfield J.F."/>
        </authorList>
    </citation>
    <scope>NUCLEOTIDE SEQUENCE [LARGE SCALE GENOMIC DNA]</scope>
    <source>
        <strain evidence="12">CG22_combo_CG10-13_8_21_14_all_43_18</strain>
    </source>
</reference>
<comment type="cofactor">
    <cofactor evidence="2">
        <name>FAD</name>
        <dbReference type="ChEBI" id="CHEBI:57692"/>
    </cofactor>
</comment>
<keyword evidence="7" id="KW-0274">FAD</keyword>